<protein>
    <submittedName>
        <fullName evidence="2">POC1 centriolar homolog, putative</fullName>
    </submittedName>
</protein>
<evidence type="ECO:0000313" key="3">
    <source>
        <dbReference type="Proteomes" id="UP001497744"/>
    </source>
</evidence>
<dbReference type="InterPro" id="IPR036322">
    <property type="entry name" value="WD40_repeat_dom_sf"/>
</dbReference>
<proteinExistence type="predicted"/>
<evidence type="ECO:0000313" key="2">
    <source>
        <dbReference type="EMBL" id="GIX66250.1"/>
    </source>
</evidence>
<accession>A0AAV4M233</accession>
<keyword evidence="3" id="KW-1185">Reference proteome</keyword>
<dbReference type="GeneID" id="94197731"/>
<dbReference type="EMBL" id="BPLF01000006">
    <property type="protein sequence ID" value="GIX66250.1"/>
    <property type="molecule type" value="Genomic_DNA"/>
</dbReference>
<dbReference type="SUPFAM" id="SSF50978">
    <property type="entry name" value="WD40 repeat-like"/>
    <property type="match status" value="1"/>
</dbReference>
<reference evidence="2 3" key="1">
    <citation type="submission" date="2021-06" db="EMBL/GenBank/DDBJ databases">
        <title>Genome sequence of Babesia caballi.</title>
        <authorList>
            <person name="Yamagishi J."/>
            <person name="Kidaka T."/>
            <person name="Ochi A."/>
        </authorList>
    </citation>
    <scope>NUCLEOTIDE SEQUENCE [LARGE SCALE GENOMIC DNA]</scope>
    <source>
        <strain evidence="2">USDA-D6B2</strain>
    </source>
</reference>
<comment type="caution">
    <text evidence="2">The sequence shown here is derived from an EMBL/GenBank/DDBJ whole genome shotgun (WGS) entry which is preliminary data.</text>
</comment>
<dbReference type="AlphaFoldDB" id="A0AAV4M233"/>
<dbReference type="InterPro" id="IPR015943">
    <property type="entry name" value="WD40/YVTN_repeat-like_dom_sf"/>
</dbReference>
<sequence length="641" mass="69315">MVSDTPGPALAAPTCDSQHEPLPSSAPRSLHLTLVKSVKKGPNSTPSWQLADHDSCLTCSADCRLENGGERVQLQLKASATGGTAGLEELNDSSYVSKRKLADAMSDFEVASFINCGGVLEAIEVVGPVTLDGRGGSSLFIVASCRSPPSGPDSPDGSPRGYLLLHEVLFQRLSTVVSDNSSLCTLNIHKPRLVKMYSLKARVCINAEWLNSANFPIAPPMDSRELLLVLLMDDGSVAIHRLDTESFENATATHSAYPCDPPAVLWHCNPKADISTQELTCIAVSYGTGTTTSLLSLPFCAATSKAHCDGSPAAGTPTGATSSSPAATQRRVVTLAAGTNDGYLLIWRFYWDDLCKAPGTADPDANLVSPFLTQMIPVFIDPKEAEPLRRIVSVSFLPCPESYLLAIATYMGLVMVWDTRNGSLEGETCTYHSNNKPVTVARWTRNAQHLLIGGQGVLSIEWQTKVGQTAASFDRGPRVAYEGVFDNLCWALDSTENFVYFVYDDGLFVHAPLLAISRRNARDMFTTYLWEPSSKDERGHVAPLSDLAATDVVSQAHELADRQFQLDLAFVRQHGITVTRNGSKFRKGASAKSRDSRVMRNKVLAHHCLKAHVAHFGDFSLAVVAYGGNAGLLHLLIKQHE</sequence>
<dbReference type="RefSeq" id="XP_067718319.1">
    <property type="nucleotide sequence ID" value="XM_067862218.1"/>
</dbReference>
<dbReference type="Gene3D" id="2.130.10.10">
    <property type="entry name" value="YVTN repeat-like/Quinoprotein amine dehydrogenase"/>
    <property type="match status" value="1"/>
</dbReference>
<organism evidence="2 3">
    <name type="scientific">Babesia caballi</name>
    <dbReference type="NCBI Taxonomy" id="5871"/>
    <lineage>
        <taxon>Eukaryota</taxon>
        <taxon>Sar</taxon>
        <taxon>Alveolata</taxon>
        <taxon>Apicomplexa</taxon>
        <taxon>Aconoidasida</taxon>
        <taxon>Piroplasmida</taxon>
        <taxon>Babesiidae</taxon>
        <taxon>Babesia</taxon>
    </lineage>
</organism>
<gene>
    <name evidence="2" type="ORF">BcabD6B2_56860</name>
</gene>
<feature type="region of interest" description="Disordered" evidence="1">
    <location>
        <begin position="1"/>
        <end position="26"/>
    </location>
</feature>
<evidence type="ECO:0000256" key="1">
    <source>
        <dbReference type="SAM" id="MobiDB-lite"/>
    </source>
</evidence>
<name>A0AAV4M233_BABCB</name>
<dbReference type="Proteomes" id="UP001497744">
    <property type="component" value="Unassembled WGS sequence"/>
</dbReference>